<evidence type="ECO:0000256" key="3">
    <source>
        <dbReference type="ARBA" id="ARBA00038366"/>
    </source>
</evidence>
<dbReference type="GeneID" id="43597828"/>
<evidence type="ECO:0000256" key="2">
    <source>
        <dbReference type="ARBA" id="ARBA00022737"/>
    </source>
</evidence>
<dbReference type="InterPro" id="IPR001680">
    <property type="entry name" value="WD40_rpt"/>
</dbReference>
<dbReference type="FunFam" id="2.130.10.10:FF:000167">
    <property type="entry name" value="Actin-interacting protein 1"/>
    <property type="match status" value="1"/>
</dbReference>
<feature type="repeat" description="WD" evidence="4">
    <location>
        <begin position="1085"/>
        <end position="1122"/>
    </location>
</feature>
<keyword evidence="2" id="KW-0677">Repeat</keyword>
<dbReference type="Proteomes" id="UP000254866">
    <property type="component" value="Unassembled WGS sequence"/>
</dbReference>
<dbReference type="GO" id="GO:0070461">
    <property type="term" value="C:SAGA-type complex"/>
    <property type="evidence" value="ECO:0007669"/>
    <property type="project" value="InterPro"/>
</dbReference>
<dbReference type="PRINTS" id="PR00320">
    <property type="entry name" value="GPROTEINBRPT"/>
</dbReference>
<dbReference type="InterPro" id="IPR024738">
    <property type="entry name" value="Hfi1/Tada1"/>
</dbReference>
<dbReference type="GO" id="GO:0030864">
    <property type="term" value="C:cortical actin cytoskeleton"/>
    <property type="evidence" value="ECO:0007669"/>
    <property type="project" value="TreeGrafter"/>
</dbReference>
<accession>A0A370TPV0</accession>
<feature type="repeat" description="WD" evidence="4">
    <location>
        <begin position="700"/>
        <end position="738"/>
    </location>
</feature>
<feature type="compositionally biased region" description="Polar residues" evidence="5">
    <location>
        <begin position="125"/>
        <end position="135"/>
    </location>
</feature>
<keyword evidence="1 4" id="KW-0853">WD repeat</keyword>
<dbReference type="PROSITE" id="PS50082">
    <property type="entry name" value="WD_REPEATS_2"/>
    <property type="match status" value="7"/>
</dbReference>
<organism evidence="6 7">
    <name type="scientific">Venustampulla echinocandica</name>
    <dbReference type="NCBI Taxonomy" id="2656787"/>
    <lineage>
        <taxon>Eukaryota</taxon>
        <taxon>Fungi</taxon>
        <taxon>Dikarya</taxon>
        <taxon>Ascomycota</taxon>
        <taxon>Pezizomycotina</taxon>
        <taxon>Leotiomycetes</taxon>
        <taxon>Helotiales</taxon>
        <taxon>Pleuroascaceae</taxon>
        <taxon>Venustampulla</taxon>
    </lineage>
</organism>
<comment type="similarity">
    <text evidence="3">Belongs to the WD repeat AIP1 family.</text>
</comment>
<comment type="caution">
    <text evidence="6">The sequence shown here is derived from an EMBL/GenBank/DDBJ whole genome shotgun (WGS) entry which is preliminary data.</text>
</comment>
<dbReference type="Pfam" id="PF00400">
    <property type="entry name" value="WD40"/>
    <property type="match status" value="4"/>
</dbReference>
<evidence type="ECO:0000313" key="6">
    <source>
        <dbReference type="EMBL" id="RDL37546.1"/>
    </source>
</evidence>
<dbReference type="PROSITE" id="PS00678">
    <property type="entry name" value="WD_REPEATS_1"/>
    <property type="match status" value="3"/>
</dbReference>
<sequence>MPDIDPAALSRPTISTTPILPPKTLSASVASAPKVSKSSHVPPRIDLEPLYTTLKTAIGEHWATYKETLTLFMIGQLDQDELARRIDYFIVTPTGEIEHHHNQLIAAIYANVTREMPDHGVASWVSANDKPTTGAGSKPVSGDAAEQRLKTEVMQLPSRDRRRLKDLSQNEFDPQDAFANVFGENRRPKAARLVDPVPASAGGLNKTNWDLEIRKRYAQTLAVESGEFPDVQNIEGRMLPICYEVGLTSGHATDAAHFMSVATETYLKEVLSSIFSKTRSNGPGTAGSAGTGGGASWIQTHKYRVQLEREEEAWLRGETQRDKGGLLPTEAKAASERPSLGMADVRTALELNDCGLGQIPVVMEQIVFGYREGELEAWDDYSFPECYDGVITRDADGDIEMGGVNGLNGVSGVNGLNNHTDDAQSDSGWVGGEFEDKTDLDNLLDSCLAIGALRGVMDLDSGKRGHVVQQAVNAAWMGVEVGMVFKELSIPMNCAPPWRPEDDERLMQRKSRMSIVIDKIIAASPNTERGRPTQLSSDPKGERVAYASGKSVFLRSIDDPTLSKQYISHTTQTTVARFSPSGYYVASGDVSGSVKVWDAVEGVNTKGDYHIISGRINDIAWDGDSQRIIAVGDGRERFGHCITADSGNSVGEISGHSSVINTVAIRQQRPLRAATGADDSSVVFLHGAPFKFATKLGGLHKGYVNGVGFSPDGNHLVSVGADRRIQLYDGKTAEPKIQIGEGEHKGSIFAVSWAKDSKRIVTASADQTVKLWDVEAGKAVQTWRLGEEGTVSIPDHQVGVVWPAGRSDGMVISLNLAGDLNYLVEGNPTPTRVVQGHNRSITALGSSEGDKSQTLWTGSFDGRVCSWDIDSKLGKAVEGQPHSNQVTAFASTPSRAYSVGWDDTLRIADRSSDTFLGETSKLSAQPKGIALAESRAFVATASGVEIFVKDRLAGTLEIKDFIPTTIAASGSLVAVGDDANAVHIYQVDGSHSLSEKEKLTNSTSQITALSFSPDGSLLAAGNSSGKIFVYDTASWQVKTDRWSAHTARVTCIAWNQQGTHAVSGGLDTNVFVWSLKAPGKRVKAANAHKDGVNGVCWVAKGTKIASTGGDAALKIWDVSNLE</sequence>
<feature type="repeat" description="WD" evidence="4">
    <location>
        <begin position="741"/>
        <end position="782"/>
    </location>
</feature>
<dbReference type="GO" id="GO:0030042">
    <property type="term" value="P:actin filament depolymerization"/>
    <property type="evidence" value="ECO:0007669"/>
    <property type="project" value="TreeGrafter"/>
</dbReference>
<feature type="repeat" description="WD" evidence="4">
    <location>
        <begin position="834"/>
        <end position="871"/>
    </location>
</feature>
<protein>
    <submittedName>
        <fullName evidence="6">Uncharacterized protein</fullName>
    </submittedName>
</protein>
<dbReference type="SUPFAM" id="SSF50978">
    <property type="entry name" value="WD40 repeat-like"/>
    <property type="match status" value="2"/>
</dbReference>
<dbReference type="InterPro" id="IPR036322">
    <property type="entry name" value="WD40_repeat_dom_sf"/>
</dbReference>
<feature type="repeat" description="WD" evidence="4">
    <location>
        <begin position="566"/>
        <end position="598"/>
    </location>
</feature>
<evidence type="ECO:0000256" key="1">
    <source>
        <dbReference type="ARBA" id="ARBA00022574"/>
    </source>
</evidence>
<dbReference type="PROSITE" id="PS50294">
    <property type="entry name" value="WD_REPEATS_REGION"/>
    <property type="match status" value="4"/>
</dbReference>
<dbReference type="EMBL" id="NPIC01000003">
    <property type="protein sequence ID" value="RDL37546.1"/>
    <property type="molecule type" value="Genomic_DNA"/>
</dbReference>
<feature type="region of interest" description="Disordered" evidence="5">
    <location>
        <begin position="125"/>
        <end position="146"/>
    </location>
</feature>
<reference evidence="6 7" key="1">
    <citation type="journal article" date="2018" name="IMA Fungus">
        <title>IMA Genome-F 9: Draft genome sequence of Annulohypoxylon stygium, Aspergillus mulundensis, Berkeleyomyces basicola (syn. Thielaviopsis basicola), Ceratocystis smalleyi, two Cercospora beticola strains, Coleophoma cylindrospora, Fusarium fracticaudum, Phialophora cf. hyalina, and Morchella septimelata.</title>
        <authorList>
            <person name="Wingfield B.D."/>
            <person name="Bills G.F."/>
            <person name="Dong Y."/>
            <person name="Huang W."/>
            <person name="Nel W.J."/>
            <person name="Swalarsk-Parry B.S."/>
            <person name="Vaghefi N."/>
            <person name="Wilken P.M."/>
            <person name="An Z."/>
            <person name="de Beer Z.W."/>
            <person name="De Vos L."/>
            <person name="Chen L."/>
            <person name="Duong T.A."/>
            <person name="Gao Y."/>
            <person name="Hammerbacher A."/>
            <person name="Kikkert J.R."/>
            <person name="Li Y."/>
            <person name="Li H."/>
            <person name="Li K."/>
            <person name="Li Q."/>
            <person name="Liu X."/>
            <person name="Ma X."/>
            <person name="Naidoo K."/>
            <person name="Pethybridge S.J."/>
            <person name="Sun J."/>
            <person name="Steenkamp E.T."/>
            <person name="van der Nest M.A."/>
            <person name="van Wyk S."/>
            <person name="Wingfield M.J."/>
            <person name="Xiong C."/>
            <person name="Yue Q."/>
            <person name="Zhang X."/>
        </authorList>
    </citation>
    <scope>NUCLEOTIDE SEQUENCE [LARGE SCALE GENOMIC DNA]</scope>
    <source>
        <strain evidence="6 7">BP 5553</strain>
    </source>
</reference>
<feature type="repeat" description="WD" evidence="4">
    <location>
        <begin position="1042"/>
        <end position="1076"/>
    </location>
</feature>
<dbReference type="InterPro" id="IPR015943">
    <property type="entry name" value="WD40/YVTN_repeat-like_dom_sf"/>
</dbReference>
<gene>
    <name evidence="6" type="ORF">BP5553_04979</name>
</gene>
<evidence type="ECO:0000256" key="5">
    <source>
        <dbReference type="SAM" id="MobiDB-lite"/>
    </source>
</evidence>
<proteinExistence type="inferred from homology"/>
<name>A0A370TPV0_9HELO</name>
<dbReference type="PANTHER" id="PTHR19856:SF0">
    <property type="entry name" value="WD REPEAT-CONTAINING PROTEIN 1"/>
    <property type="match status" value="1"/>
</dbReference>
<keyword evidence="7" id="KW-1185">Reference proteome</keyword>
<dbReference type="OrthoDB" id="2306at2759"/>
<evidence type="ECO:0000256" key="4">
    <source>
        <dbReference type="PROSITE-ProRule" id="PRU00221"/>
    </source>
</evidence>
<dbReference type="FunFam" id="2.130.10.10:FF:000102">
    <property type="entry name" value="Actin-interacting protein 1"/>
    <property type="match status" value="1"/>
</dbReference>
<dbReference type="AlphaFoldDB" id="A0A370TPV0"/>
<dbReference type="SMART" id="SM00320">
    <property type="entry name" value="WD40"/>
    <property type="match status" value="9"/>
</dbReference>
<dbReference type="PANTHER" id="PTHR19856">
    <property type="entry name" value="WD-REPEATCONTAINING PROTEIN WDR1"/>
    <property type="match status" value="1"/>
</dbReference>
<dbReference type="Pfam" id="PF12767">
    <property type="entry name" value="SAGA-Tad1"/>
    <property type="match status" value="1"/>
</dbReference>
<dbReference type="GO" id="GO:0051015">
    <property type="term" value="F:actin filament binding"/>
    <property type="evidence" value="ECO:0007669"/>
    <property type="project" value="TreeGrafter"/>
</dbReference>
<dbReference type="RefSeq" id="XP_031870202.1">
    <property type="nucleotide sequence ID" value="XM_032013602.1"/>
</dbReference>
<dbReference type="STRING" id="2656787.A0A370TPV0"/>
<dbReference type="Gene3D" id="2.130.10.10">
    <property type="entry name" value="YVTN repeat-like/Quinoprotein amine dehydrogenase"/>
    <property type="match status" value="2"/>
</dbReference>
<dbReference type="Pfam" id="PF23410">
    <property type="entry name" value="Beta-prop_VPS8"/>
    <property type="match status" value="1"/>
</dbReference>
<dbReference type="InterPro" id="IPR020472">
    <property type="entry name" value="WD40_PAC1"/>
</dbReference>
<evidence type="ECO:0000313" key="7">
    <source>
        <dbReference type="Proteomes" id="UP000254866"/>
    </source>
</evidence>
<dbReference type="InterPro" id="IPR019775">
    <property type="entry name" value="WD40_repeat_CS"/>
</dbReference>
<feature type="repeat" description="WD" evidence="4">
    <location>
        <begin position="999"/>
        <end position="1031"/>
    </location>
</feature>